<dbReference type="Gene3D" id="3.40.190.10">
    <property type="entry name" value="Periplasmic binding protein-like II"/>
    <property type="match status" value="2"/>
</dbReference>
<dbReference type="PANTHER" id="PTHR30632:SF0">
    <property type="entry name" value="SULFATE-BINDING PROTEIN"/>
    <property type="match status" value="1"/>
</dbReference>
<evidence type="ECO:0000313" key="8">
    <source>
        <dbReference type="EMBL" id="PLC55475.1"/>
    </source>
</evidence>
<dbReference type="Pfam" id="PF13531">
    <property type="entry name" value="SBP_bac_11"/>
    <property type="match status" value="1"/>
</dbReference>
<evidence type="ECO:0000313" key="9">
    <source>
        <dbReference type="Proteomes" id="UP000234328"/>
    </source>
</evidence>
<evidence type="ECO:0000256" key="3">
    <source>
        <dbReference type="ARBA" id="ARBA00022723"/>
    </source>
</evidence>
<dbReference type="NCBIfam" id="TIGR01256">
    <property type="entry name" value="modA"/>
    <property type="match status" value="1"/>
</dbReference>
<dbReference type="InterPro" id="IPR050682">
    <property type="entry name" value="ModA/WtpA"/>
</dbReference>
<dbReference type="EMBL" id="PDNV01000002">
    <property type="protein sequence ID" value="PLC55475.1"/>
    <property type="molecule type" value="Genomic_DNA"/>
</dbReference>
<dbReference type="GO" id="GO:0030973">
    <property type="term" value="F:molybdate ion binding"/>
    <property type="evidence" value="ECO:0007669"/>
    <property type="project" value="UniProtKB-ARBA"/>
</dbReference>
<gene>
    <name evidence="8" type="primary">modA</name>
    <name evidence="8" type="ORF">CR155_04020</name>
</gene>
<name>A0A2N4UKH4_9BURK</name>
<feature type="binding site" evidence="6">
    <location>
        <position position="61"/>
    </location>
    <ligand>
        <name>molybdate</name>
        <dbReference type="ChEBI" id="CHEBI:36264"/>
    </ligand>
</feature>
<feature type="signal peptide" evidence="7">
    <location>
        <begin position="1"/>
        <end position="23"/>
    </location>
</feature>
<comment type="similarity">
    <text evidence="1">Belongs to the bacterial solute-binding protein ModA family.</text>
</comment>
<feature type="binding site" evidence="6">
    <location>
        <position position="143"/>
    </location>
    <ligand>
        <name>molybdate</name>
        <dbReference type="ChEBI" id="CHEBI:36264"/>
    </ligand>
</feature>
<evidence type="ECO:0000256" key="6">
    <source>
        <dbReference type="PIRSR" id="PIRSR004846-1"/>
    </source>
</evidence>
<evidence type="ECO:0000256" key="7">
    <source>
        <dbReference type="SAM" id="SignalP"/>
    </source>
</evidence>
<dbReference type="OrthoDB" id="9785015at2"/>
<dbReference type="SUPFAM" id="SSF53850">
    <property type="entry name" value="Periplasmic binding protein-like II"/>
    <property type="match status" value="1"/>
</dbReference>
<dbReference type="InterPro" id="IPR005950">
    <property type="entry name" value="ModA"/>
</dbReference>
<accession>A0A2N4UKH4</accession>
<proteinExistence type="inferred from homology"/>
<dbReference type="FunFam" id="3.40.190.10:FF:000035">
    <property type="entry name" value="Molybdate ABC transporter substrate-binding protein"/>
    <property type="match status" value="1"/>
</dbReference>
<protein>
    <submittedName>
        <fullName evidence="8">Molybdate ABC transporter substrate-binding protein</fullName>
    </submittedName>
</protein>
<evidence type="ECO:0000256" key="4">
    <source>
        <dbReference type="ARBA" id="ARBA00022729"/>
    </source>
</evidence>
<feature type="chain" id="PRO_5014982324" evidence="7">
    <location>
        <begin position="24"/>
        <end position="251"/>
    </location>
</feature>
<dbReference type="PIRSF" id="PIRSF004846">
    <property type="entry name" value="ModA"/>
    <property type="match status" value="1"/>
</dbReference>
<evidence type="ECO:0000256" key="5">
    <source>
        <dbReference type="ARBA" id="ARBA00062515"/>
    </source>
</evidence>
<keyword evidence="9" id="KW-1185">Reference proteome</keyword>
<dbReference type="Proteomes" id="UP000234328">
    <property type="component" value="Unassembled WGS sequence"/>
</dbReference>
<reference evidence="8 9" key="1">
    <citation type="submission" date="2017-10" db="EMBL/GenBank/DDBJ databases">
        <title>Two draft genome sequences of Pusillimonas sp. strains isolated from a nitrate- and radionuclide-contaminated groundwater in Russia.</title>
        <authorList>
            <person name="Grouzdev D.S."/>
            <person name="Tourova T.P."/>
            <person name="Goeva M.A."/>
            <person name="Babich T.L."/>
            <person name="Sokolova D.S."/>
            <person name="Abdullin R."/>
            <person name="Poltaraus A.B."/>
            <person name="Toshchakov S.V."/>
            <person name="Nazina T.N."/>
        </authorList>
    </citation>
    <scope>NUCLEOTIDE SEQUENCE [LARGE SCALE GENOMIC DNA]</scope>
    <source>
        <strain evidence="8 9">JR1/69-2-13</strain>
    </source>
</reference>
<keyword evidence="2 6" id="KW-0500">Molybdenum</keyword>
<organism evidence="8 9">
    <name type="scientific">Pollutimonas nitritireducens</name>
    <dbReference type="NCBI Taxonomy" id="2045209"/>
    <lineage>
        <taxon>Bacteria</taxon>
        <taxon>Pseudomonadati</taxon>
        <taxon>Pseudomonadota</taxon>
        <taxon>Betaproteobacteria</taxon>
        <taxon>Burkholderiales</taxon>
        <taxon>Alcaligenaceae</taxon>
        <taxon>Pollutimonas</taxon>
    </lineage>
</organism>
<sequence>MKLKRFVAAALLVTFGWSASASAEDLLVSAASSLTNGFAEMAAQFQQAHPGTKVLLSFAGSDTLMTHIVNGMPSDVFASADQIAMDKAIEVKVVDASKSKDFIGNELVLIVPGSKRGNIKSLADLGAADVKRIALGNPAMVPAGRYAKVALEKAGAWNDVKQREVLGENARQVLDFVARGEVDAGLVFATDAATMPDRVKVVQPLPSPIPLRYFIAPVERQNRHPLAADFVAFVLSDQGQSILAKHGFSRR</sequence>
<comment type="caution">
    <text evidence="8">The sequence shown here is derived from an EMBL/GenBank/DDBJ whole genome shotgun (WGS) entry which is preliminary data.</text>
</comment>
<dbReference type="GO" id="GO:1901359">
    <property type="term" value="F:tungstate binding"/>
    <property type="evidence" value="ECO:0007669"/>
    <property type="project" value="UniProtKB-ARBA"/>
</dbReference>
<dbReference type="AlphaFoldDB" id="A0A2N4UKH4"/>
<evidence type="ECO:0000256" key="1">
    <source>
        <dbReference type="ARBA" id="ARBA00009175"/>
    </source>
</evidence>
<dbReference type="PANTHER" id="PTHR30632">
    <property type="entry name" value="MOLYBDATE-BINDING PERIPLASMIC PROTEIN"/>
    <property type="match status" value="1"/>
</dbReference>
<dbReference type="GO" id="GO:0046872">
    <property type="term" value="F:metal ion binding"/>
    <property type="evidence" value="ECO:0007669"/>
    <property type="project" value="UniProtKB-KW"/>
</dbReference>
<evidence type="ECO:0000256" key="2">
    <source>
        <dbReference type="ARBA" id="ARBA00022505"/>
    </source>
</evidence>
<dbReference type="GO" id="GO:0015689">
    <property type="term" value="P:molybdate ion transport"/>
    <property type="evidence" value="ECO:0007669"/>
    <property type="project" value="InterPro"/>
</dbReference>
<keyword evidence="3 6" id="KW-0479">Metal-binding</keyword>
<keyword evidence="4 7" id="KW-0732">Signal</keyword>
<dbReference type="RefSeq" id="WP_102068701.1">
    <property type="nucleotide sequence ID" value="NZ_PDNV01000002.1"/>
</dbReference>
<comment type="subunit">
    <text evidence="5">The complex is composed of two ATP-binding proteins (ModC), two transmembrane proteins (ModB) and a solute-binding protein (ModA).</text>
</comment>
<feature type="binding site" evidence="6">
    <location>
        <position position="33"/>
    </location>
    <ligand>
        <name>molybdate</name>
        <dbReference type="ChEBI" id="CHEBI:36264"/>
    </ligand>
</feature>